<keyword evidence="8 16" id="KW-0418">Kinase</keyword>
<name>A0A376D2L1_9CORY</name>
<evidence type="ECO:0000256" key="6">
    <source>
        <dbReference type="ARBA" id="ARBA00022679"/>
    </source>
</evidence>
<feature type="transmembrane region" description="Helical" evidence="13">
    <location>
        <begin position="178"/>
        <end position="201"/>
    </location>
</feature>
<dbReference type="InterPro" id="IPR003660">
    <property type="entry name" value="HAMP_dom"/>
</dbReference>
<evidence type="ECO:0000256" key="4">
    <source>
        <dbReference type="ARBA" id="ARBA00012438"/>
    </source>
</evidence>
<dbReference type="EMBL" id="UFXP01000001">
    <property type="protein sequence ID" value="STC80921.1"/>
    <property type="molecule type" value="Genomic_DNA"/>
</dbReference>
<dbReference type="CDD" id="cd00082">
    <property type="entry name" value="HisKA"/>
    <property type="match status" value="1"/>
</dbReference>
<dbReference type="SMART" id="SM00388">
    <property type="entry name" value="HisKA"/>
    <property type="match status" value="1"/>
</dbReference>
<comment type="catalytic activity">
    <reaction evidence="1">
        <text>ATP + protein L-histidine = ADP + protein N-phospho-L-histidine.</text>
        <dbReference type="EC" id="2.7.13.3"/>
    </reaction>
</comment>
<feature type="domain" description="Histidine kinase" evidence="14">
    <location>
        <begin position="270"/>
        <end position="482"/>
    </location>
</feature>
<evidence type="ECO:0000313" key="17">
    <source>
        <dbReference type="Proteomes" id="UP000254287"/>
    </source>
</evidence>
<keyword evidence="7 13" id="KW-0812">Transmembrane</keyword>
<dbReference type="SMART" id="SM00304">
    <property type="entry name" value="HAMP"/>
    <property type="match status" value="1"/>
</dbReference>
<dbReference type="GO" id="GO:0005886">
    <property type="term" value="C:plasma membrane"/>
    <property type="evidence" value="ECO:0007669"/>
    <property type="project" value="UniProtKB-SubCell"/>
</dbReference>
<dbReference type="FunFam" id="1.10.287.130:FF:000001">
    <property type="entry name" value="Two-component sensor histidine kinase"/>
    <property type="match status" value="1"/>
</dbReference>
<dbReference type="Pfam" id="PF02518">
    <property type="entry name" value="HATPase_c"/>
    <property type="match status" value="1"/>
</dbReference>
<dbReference type="PROSITE" id="PS50885">
    <property type="entry name" value="HAMP"/>
    <property type="match status" value="1"/>
</dbReference>
<dbReference type="PANTHER" id="PTHR45436:SF5">
    <property type="entry name" value="SENSOR HISTIDINE KINASE TRCS"/>
    <property type="match status" value="1"/>
</dbReference>
<evidence type="ECO:0000256" key="11">
    <source>
        <dbReference type="ARBA" id="ARBA00023136"/>
    </source>
</evidence>
<keyword evidence="10" id="KW-0902">Two-component regulatory system</keyword>
<feature type="transmembrane region" description="Helical" evidence="13">
    <location>
        <begin position="41"/>
        <end position="62"/>
    </location>
</feature>
<proteinExistence type="predicted"/>
<dbReference type="GO" id="GO:0005509">
    <property type="term" value="F:calcium ion binding"/>
    <property type="evidence" value="ECO:0007669"/>
    <property type="project" value="UniProtKB-ARBA"/>
</dbReference>
<keyword evidence="11 13" id="KW-0472">Membrane</keyword>
<dbReference type="SUPFAM" id="SSF158472">
    <property type="entry name" value="HAMP domain-like"/>
    <property type="match status" value="1"/>
</dbReference>
<accession>A0A376D2L1</accession>
<keyword evidence="6 16" id="KW-0808">Transferase</keyword>
<dbReference type="AlphaFoldDB" id="A0A376D2L1"/>
<dbReference type="InterPro" id="IPR050428">
    <property type="entry name" value="TCS_sensor_his_kinase"/>
</dbReference>
<evidence type="ECO:0000256" key="10">
    <source>
        <dbReference type="ARBA" id="ARBA00023012"/>
    </source>
</evidence>
<evidence type="ECO:0000256" key="5">
    <source>
        <dbReference type="ARBA" id="ARBA00022553"/>
    </source>
</evidence>
<dbReference type="SUPFAM" id="SSF47384">
    <property type="entry name" value="Homodimeric domain of signal transducing histidine kinase"/>
    <property type="match status" value="1"/>
</dbReference>
<dbReference type="GO" id="GO:0000155">
    <property type="term" value="F:phosphorelay sensor kinase activity"/>
    <property type="evidence" value="ECO:0007669"/>
    <property type="project" value="InterPro"/>
</dbReference>
<dbReference type="PROSITE" id="PS50109">
    <property type="entry name" value="HIS_KIN"/>
    <property type="match status" value="1"/>
</dbReference>
<dbReference type="InterPro" id="IPR003661">
    <property type="entry name" value="HisK_dim/P_dom"/>
</dbReference>
<comment type="subcellular location">
    <subcellularLocation>
        <location evidence="3">Cell membrane</location>
    </subcellularLocation>
</comment>
<comment type="cofactor">
    <cofactor evidence="2">
        <name>a divalent metal cation</name>
        <dbReference type="ChEBI" id="CHEBI:60240"/>
    </cofactor>
</comment>
<keyword evidence="9 13" id="KW-1133">Transmembrane helix</keyword>
<evidence type="ECO:0000259" key="15">
    <source>
        <dbReference type="PROSITE" id="PS50885"/>
    </source>
</evidence>
<dbReference type="SMART" id="SM00387">
    <property type="entry name" value="HATPase_c"/>
    <property type="match status" value="1"/>
</dbReference>
<feature type="region of interest" description="Disordered" evidence="12">
    <location>
        <begin position="1"/>
        <end position="31"/>
    </location>
</feature>
<evidence type="ECO:0000256" key="12">
    <source>
        <dbReference type="SAM" id="MobiDB-lite"/>
    </source>
</evidence>
<evidence type="ECO:0000313" key="16">
    <source>
        <dbReference type="EMBL" id="STC80921.1"/>
    </source>
</evidence>
<feature type="compositionally biased region" description="Polar residues" evidence="12">
    <location>
        <begin position="1"/>
        <end position="17"/>
    </location>
</feature>
<reference evidence="16 17" key="1">
    <citation type="submission" date="2018-06" db="EMBL/GenBank/DDBJ databases">
        <authorList>
            <consortium name="Pathogen Informatics"/>
            <person name="Doyle S."/>
        </authorList>
    </citation>
    <scope>NUCLEOTIDE SEQUENCE [LARGE SCALE GENOMIC DNA]</scope>
    <source>
        <strain evidence="16 17">NCTC10289</strain>
    </source>
</reference>
<dbReference type="SUPFAM" id="SSF55874">
    <property type="entry name" value="ATPase domain of HSP90 chaperone/DNA topoisomerase II/histidine kinase"/>
    <property type="match status" value="1"/>
</dbReference>
<evidence type="ECO:0000256" key="8">
    <source>
        <dbReference type="ARBA" id="ARBA00022777"/>
    </source>
</evidence>
<gene>
    <name evidence="16" type="primary">tcsS1_2</name>
    <name evidence="16" type="ORF">NCTC10289_02277</name>
</gene>
<dbReference type="PRINTS" id="PR00344">
    <property type="entry name" value="BCTRLSENSOR"/>
</dbReference>
<evidence type="ECO:0000259" key="14">
    <source>
        <dbReference type="PROSITE" id="PS50109"/>
    </source>
</evidence>
<dbReference type="PANTHER" id="PTHR45436">
    <property type="entry name" value="SENSOR HISTIDINE KINASE YKOH"/>
    <property type="match status" value="1"/>
</dbReference>
<evidence type="ECO:0000256" key="13">
    <source>
        <dbReference type="SAM" id="Phobius"/>
    </source>
</evidence>
<dbReference type="Proteomes" id="UP000254287">
    <property type="component" value="Unassembled WGS sequence"/>
</dbReference>
<dbReference type="InterPro" id="IPR003594">
    <property type="entry name" value="HATPase_dom"/>
</dbReference>
<dbReference type="RefSeq" id="WP_115023550.1">
    <property type="nucleotide sequence ID" value="NZ_CP069533.1"/>
</dbReference>
<dbReference type="Gene3D" id="1.10.287.130">
    <property type="match status" value="1"/>
</dbReference>
<evidence type="ECO:0000256" key="9">
    <source>
        <dbReference type="ARBA" id="ARBA00022989"/>
    </source>
</evidence>
<dbReference type="InterPro" id="IPR005467">
    <property type="entry name" value="His_kinase_dom"/>
</dbReference>
<dbReference type="InterPro" id="IPR036890">
    <property type="entry name" value="HATPase_C_sf"/>
</dbReference>
<protein>
    <recommendedName>
        <fullName evidence="4">histidine kinase</fullName>
        <ecNumber evidence="4">2.7.13.3</ecNumber>
    </recommendedName>
</protein>
<evidence type="ECO:0000256" key="1">
    <source>
        <dbReference type="ARBA" id="ARBA00000085"/>
    </source>
</evidence>
<evidence type="ECO:0000256" key="2">
    <source>
        <dbReference type="ARBA" id="ARBA00001968"/>
    </source>
</evidence>
<dbReference type="EC" id="2.7.13.3" evidence="4"/>
<dbReference type="Gene3D" id="3.30.565.10">
    <property type="entry name" value="Histidine kinase-like ATPase, C-terminal domain"/>
    <property type="match status" value="1"/>
</dbReference>
<dbReference type="CDD" id="cd06225">
    <property type="entry name" value="HAMP"/>
    <property type="match status" value="1"/>
</dbReference>
<dbReference type="Gene3D" id="6.10.340.10">
    <property type="match status" value="1"/>
</dbReference>
<dbReference type="InterPro" id="IPR036097">
    <property type="entry name" value="HisK_dim/P_sf"/>
</dbReference>
<keyword evidence="5" id="KW-0597">Phosphoprotein</keyword>
<dbReference type="FunFam" id="3.30.565.10:FF:000006">
    <property type="entry name" value="Sensor histidine kinase WalK"/>
    <property type="match status" value="1"/>
</dbReference>
<dbReference type="InterPro" id="IPR004358">
    <property type="entry name" value="Sig_transdc_His_kin-like_C"/>
</dbReference>
<dbReference type="Pfam" id="PF00512">
    <property type="entry name" value="HisKA"/>
    <property type="match status" value="1"/>
</dbReference>
<dbReference type="Pfam" id="PF00672">
    <property type="entry name" value="HAMP"/>
    <property type="match status" value="1"/>
</dbReference>
<sequence>MSDTTTNNTNTQASVSGGTPVREKTQHRRIQRPKALPLRTWLLVLMVLVSGIGLAMSSLAVSSIMRNVLYTRVDTELNDALHSWASNLDETFYTQDRSRRPPTDYVAIAYYPNGSVVSTGPMAAIPDVRDVYVGGEPMSVASTEGDTEWRAVAAVKPDGSVVVVAKDMTTENSILKGLAIVQVIIAAVVMLIIAIVGMWFIHRALRPLRVVEKTASQIAAGNLDKRVPEWPLHTEVGQLAAALNVMLGQLQNSVVDAQEKEQQMRRFVGDASHELRTPLTSLRGYTELYRSGATQDAEFVFSKIDAESKRMSLLVEDLLSLTRAEGNRLDMRQVDMLELVLSVGSSARAAFAGRTINVNNEATDIPIVDGDPDRLHQVLLNLVSNGIRHGGEDASVTLTLRDDEEHVLIDVSDDGKGISPEDASHIFERFYRADTSRTRDTGGSGLGLAIVKSLVEQHGGSISVESELGRGSVFTVCLPKAEQAD</sequence>
<evidence type="ECO:0000256" key="7">
    <source>
        <dbReference type="ARBA" id="ARBA00022692"/>
    </source>
</evidence>
<dbReference type="CDD" id="cd00075">
    <property type="entry name" value="HATPase"/>
    <property type="match status" value="1"/>
</dbReference>
<feature type="domain" description="HAMP" evidence="15">
    <location>
        <begin position="202"/>
        <end position="255"/>
    </location>
</feature>
<organism evidence="16 17">
    <name type="scientific">Corynebacterium minutissimum</name>
    <dbReference type="NCBI Taxonomy" id="38301"/>
    <lineage>
        <taxon>Bacteria</taxon>
        <taxon>Bacillati</taxon>
        <taxon>Actinomycetota</taxon>
        <taxon>Actinomycetes</taxon>
        <taxon>Mycobacteriales</taxon>
        <taxon>Corynebacteriaceae</taxon>
        <taxon>Corynebacterium</taxon>
    </lineage>
</organism>
<evidence type="ECO:0000256" key="3">
    <source>
        <dbReference type="ARBA" id="ARBA00004236"/>
    </source>
</evidence>